<organism evidence="2 3">
    <name type="scientific">Marivirga salinarum</name>
    <dbReference type="NCBI Taxonomy" id="3059078"/>
    <lineage>
        <taxon>Bacteria</taxon>
        <taxon>Pseudomonadati</taxon>
        <taxon>Bacteroidota</taxon>
        <taxon>Cytophagia</taxon>
        <taxon>Cytophagales</taxon>
        <taxon>Marivirgaceae</taxon>
        <taxon>Marivirga</taxon>
    </lineage>
</organism>
<protein>
    <submittedName>
        <fullName evidence="2">Uncharacterized protein</fullName>
    </submittedName>
</protein>
<keyword evidence="1" id="KW-0812">Transmembrane</keyword>
<gene>
    <name evidence="2" type="ORF">QYS49_23500</name>
</gene>
<name>A0AA49JGL5_9BACT</name>
<dbReference type="Proteomes" id="UP001230496">
    <property type="component" value="Chromosome"/>
</dbReference>
<evidence type="ECO:0000313" key="3">
    <source>
        <dbReference type="Proteomes" id="UP001230496"/>
    </source>
</evidence>
<sequence>MENDKDLEDNNPPLLGKWKNFYWLLIIVLVSLISIFYAITRYFA</sequence>
<reference evidence="2 3" key="1">
    <citation type="submission" date="2023-08" db="EMBL/GenBank/DDBJ databases">
        <title>Comparative genomics and taxonomic characterization of three novel marine species of genus Marivirga.</title>
        <authorList>
            <person name="Muhammad N."/>
            <person name="Kim S.-G."/>
        </authorList>
    </citation>
    <scope>NUCLEOTIDE SEQUENCE [LARGE SCALE GENOMIC DNA]</scope>
    <source>
        <strain evidence="2 3">BDSF4-3</strain>
    </source>
</reference>
<dbReference type="EMBL" id="CP129971">
    <property type="protein sequence ID" value="WKK74643.1"/>
    <property type="molecule type" value="Genomic_DNA"/>
</dbReference>
<feature type="transmembrane region" description="Helical" evidence="1">
    <location>
        <begin position="20"/>
        <end position="39"/>
    </location>
</feature>
<keyword evidence="1" id="KW-0472">Membrane</keyword>
<keyword evidence="1" id="KW-1133">Transmembrane helix</keyword>
<dbReference type="KEGG" id="msaa:QYS49_23500"/>
<proteinExistence type="predicted"/>
<accession>A0AA49JGL5</accession>
<dbReference type="RefSeq" id="WP_308347357.1">
    <property type="nucleotide sequence ID" value="NZ_CP129971.1"/>
</dbReference>
<evidence type="ECO:0000256" key="1">
    <source>
        <dbReference type="SAM" id="Phobius"/>
    </source>
</evidence>
<keyword evidence="3" id="KW-1185">Reference proteome</keyword>
<evidence type="ECO:0000313" key="2">
    <source>
        <dbReference type="EMBL" id="WKK74643.1"/>
    </source>
</evidence>
<dbReference type="AlphaFoldDB" id="A0AA49JGL5"/>